<comment type="caution">
    <text evidence="1">The sequence shown here is derived from an EMBL/GenBank/DDBJ whole genome shotgun (WGS) entry which is preliminary data.</text>
</comment>
<dbReference type="AlphaFoldDB" id="A0AAW0BCF6"/>
<name>A0AAW0BCF6_9AGAR</name>
<dbReference type="Proteomes" id="UP001362999">
    <property type="component" value="Unassembled WGS sequence"/>
</dbReference>
<accession>A0AAW0BCF6</accession>
<gene>
    <name evidence="1" type="ORF">R3P38DRAFT_2961265</name>
</gene>
<protein>
    <submittedName>
        <fullName evidence="1">Uncharacterized protein</fullName>
    </submittedName>
</protein>
<organism evidence="1 2">
    <name type="scientific">Favolaschia claudopus</name>
    <dbReference type="NCBI Taxonomy" id="2862362"/>
    <lineage>
        <taxon>Eukaryota</taxon>
        <taxon>Fungi</taxon>
        <taxon>Dikarya</taxon>
        <taxon>Basidiomycota</taxon>
        <taxon>Agaricomycotina</taxon>
        <taxon>Agaricomycetes</taxon>
        <taxon>Agaricomycetidae</taxon>
        <taxon>Agaricales</taxon>
        <taxon>Marasmiineae</taxon>
        <taxon>Mycenaceae</taxon>
        <taxon>Favolaschia</taxon>
    </lineage>
</organism>
<sequence>MPLAVNLFAHLVDYEGITSVLNRWETERTSLLSVNTDRTSSLDLSIFISLSSPRVVSSPDTQKLLSILSILPDGLSDIQ</sequence>
<reference evidence="1 2" key="1">
    <citation type="journal article" date="2024" name="J Genomics">
        <title>Draft genome sequencing and assembly of Favolaschia claudopus CIRM-BRFM 2984 isolated from oak limbs.</title>
        <authorList>
            <person name="Navarro D."/>
            <person name="Drula E."/>
            <person name="Chaduli D."/>
            <person name="Cazenave R."/>
            <person name="Ahrendt S."/>
            <person name="Wang J."/>
            <person name="Lipzen A."/>
            <person name="Daum C."/>
            <person name="Barry K."/>
            <person name="Grigoriev I.V."/>
            <person name="Favel A."/>
            <person name="Rosso M.N."/>
            <person name="Martin F."/>
        </authorList>
    </citation>
    <scope>NUCLEOTIDE SEQUENCE [LARGE SCALE GENOMIC DNA]</scope>
    <source>
        <strain evidence="1 2">CIRM-BRFM 2984</strain>
    </source>
</reference>
<proteinExistence type="predicted"/>
<keyword evidence="2" id="KW-1185">Reference proteome</keyword>
<dbReference type="EMBL" id="JAWWNJ010000037">
    <property type="protein sequence ID" value="KAK7022529.1"/>
    <property type="molecule type" value="Genomic_DNA"/>
</dbReference>
<evidence type="ECO:0000313" key="2">
    <source>
        <dbReference type="Proteomes" id="UP001362999"/>
    </source>
</evidence>
<evidence type="ECO:0000313" key="1">
    <source>
        <dbReference type="EMBL" id="KAK7022529.1"/>
    </source>
</evidence>